<feature type="coiled-coil region" evidence="1">
    <location>
        <begin position="283"/>
        <end position="328"/>
    </location>
</feature>
<dbReference type="AlphaFoldDB" id="A0AAI8Y399"/>
<sequence>MLRKEIDLIGRQLAITSDATKDKNITEDKFSELKKEIEKLENKKEELTQKLSYFDPAIAAQFRTSTPINQESPMEIEDNLRRKRTATSPELNRSFSESDLSQTAKKLKDGSITSFLTSAPKYQQKTGEEGFNQAQNSRRNLNQINSQPQSRKSSITSTKTPKKLKTKPRQEDTQIIPPTKTEDDLEKTSTQNNQQQNVQLTNSTKKPNQTGNPAHSNSSENSNNEKIWERFKKEQTFKKSNITKQDFELIINFYLKYQEIDPQTTKTEQNTIIKEIQSIKSSNANTQERVDKTLKQIEEVKTLLTKNAQKLEHRINEVDKTVHSLERNQKIEETKEKSSWGVVK</sequence>
<feature type="compositionally biased region" description="Low complexity" evidence="2">
    <location>
        <begin position="188"/>
        <end position="204"/>
    </location>
</feature>
<feature type="coiled-coil region" evidence="1">
    <location>
        <begin position="23"/>
        <end position="50"/>
    </location>
</feature>
<accession>A0AAI8Y399</accession>
<feature type="compositionally biased region" description="Low complexity" evidence="2">
    <location>
        <begin position="150"/>
        <end position="159"/>
    </location>
</feature>
<keyword evidence="1" id="KW-0175">Coiled coil</keyword>
<keyword evidence="4" id="KW-1185">Reference proteome</keyword>
<feature type="compositionally biased region" description="Polar residues" evidence="2">
    <location>
        <begin position="205"/>
        <end position="215"/>
    </location>
</feature>
<name>A0AAI8Y399_BEMTA</name>
<dbReference type="EMBL" id="CAKKNF020000002">
    <property type="protein sequence ID" value="CAH0746849.1"/>
    <property type="molecule type" value="Genomic_DNA"/>
</dbReference>
<evidence type="ECO:0000313" key="3">
    <source>
        <dbReference type="EMBL" id="CAH0746849.1"/>
    </source>
</evidence>
<reference evidence="3" key="1">
    <citation type="submission" date="2021-12" db="EMBL/GenBank/DDBJ databases">
        <authorList>
            <person name="King R."/>
        </authorList>
    </citation>
    <scope>NUCLEOTIDE SEQUENCE</scope>
</reference>
<comment type="caution">
    <text evidence="3">The sequence shown here is derived from an EMBL/GenBank/DDBJ whole genome shotgun (WGS) entry which is preliminary data.</text>
</comment>
<organism evidence="3 4">
    <name type="scientific">Bemisia tabaci</name>
    <name type="common">Sweetpotato whitefly</name>
    <name type="synonym">Aleurodes tabaci</name>
    <dbReference type="NCBI Taxonomy" id="7038"/>
    <lineage>
        <taxon>Eukaryota</taxon>
        <taxon>Metazoa</taxon>
        <taxon>Ecdysozoa</taxon>
        <taxon>Arthropoda</taxon>
        <taxon>Hexapoda</taxon>
        <taxon>Insecta</taxon>
        <taxon>Pterygota</taxon>
        <taxon>Neoptera</taxon>
        <taxon>Paraneoptera</taxon>
        <taxon>Hemiptera</taxon>
        <taxon>Sternorrhyncha</taxon>
        <taxon>Aleyrodoidea</taxon>
        <taxon>Aleyrodidae</taxon>
        <taxon>Aleyrodinae</taxon>
        <taxon>Bemisia</taxon>
    </lineage>
</organism>
<protein>
    <submittedName>
        <fullName evidence="3">Uncharacterized protein</fullName>
    </submittedName>
</protein>
<proteinExistence type="predicted"/>
<evidence type="ECO:0000256" key="1">
    <source>
        <dbReference type="SAM" id="Coils"/>
    </source>
</evidence>
<evidence type="ECO:0000313" key="4">
    <source>
        <dbReference type="Proteomes" id="UP001152759"/>
    </source>
</evidence>
<feature type="region of interest" description="Disordered" evidence="2">
    <location>
        <begin position="64"/>
        <end position="104"/>
    </location>
</feature>
<gene>
    <name evidence="3" type="ORF">BEMITA_LOCUS18</name>
</gene>
<evidence type="ECO:0000256" key="2">
    <source>
        <dbReference type="SAM" id="MobiDB-lite"/>
    </source>
</evidence>
<feature type="region of interest" description="Disordered" evidence="2">
    <location>
        <begin position="141"/>
        <end position="224"/>
    </location>
</feature>
<dbReference type="Proteomes" id="UP001152759">
    <property type="component" value="Unassembled WGS sequence"/>
</dbReference>
<feature type="compositionally biased region" description="Polar residues" evidence="2">
    <location>
        <begin position="86"/>
        <end position="104"/>
    </location>
</feature>